<dbReference type="InterPro" id="IPR013221">
    <property type="entry name" value="Mur_ligase_cen"/>
</dbReference>
<dbReference type="SUPFAM" id="SSF53623">
    <property type="entry name" value="MurD-like peptide ligases, catalytic domain"/>
    <property type="match status" value="1"/>
</dbReference>
<dbReference type="HAMAP" id="MF_00639">
    <property type="entry name" value="MurD"/>
    <property type="match status" value="1"/>
</dbReference>
<dbReference type="EMBL" id="MFIW01000001">
    <property type="protein sequence ID" value="OGF98487.1"/>
    <property type="molecule type" value="Genomic_DNA"/>
</dbReference>
<evidence type="ECO:0000259" key="10">
    <source>
        <dbReference type="Pfam" id="PF08245"/>
    </source>
</evidence>
<evidence type="ECO:0000256" key="7">
    <source>
        <dbReference type="HAMAP-Rule" id="MF_00639"/>
    </source>
</evidence>
<keyword evidence="6 7" id="KW-0067">ATP-binding</keyword>
<dbReference type="GO" id="GO:0008360">
    <property type="term" value="P:regulation of cell shape"/>
    <property type="evidence" value="ECO:0007669"/>
    <property type="project" value="UniProtKB-KW"/>
</dbReference>
<reference evidence="11 12" key="1">
    <citation type="journal article" date="2016" name="Nat. Commun.">
        <title>Thousands of microbial genomes shed light on interconnected biogeochemical processes in an aquifer system.</title>
        <authorList>
            <person name="Anantharaman K."/>
            <person name="Brown C.T."/>
            <person name="Hug L.A."/>
            <person name="Sharon I."/>
            <person name="Castelle C.J."/>
            <person name="Probst A.J."/>
            <person name="Thomas B.C."/>
            <person name="Singh A."/>
            <person name="Wilkins M.J."/>
            <person name="Karaoz U."/>
            <person name="Brodie E.L."/>
            <person name="Williams K.H."/>
            <person name="Hubbard S.S."/>
            <person name="Banfield J.F."/>
        </authorList>
    </citation>
    <scope>NUCLEOTIDE SEQUENCE [LARGE SCALE GENOMIC DNA]</scope>
</reference>
<dbReference type="SUPFAM" id="SSF53244">
    <property type="entry name" value="MurD-like peptide ligases, peptide-binding domain"/>
    <property type="match status" value="1"/>
</dbReference>
<dbReference type="NCBIfam" id="TIGR01087">
    <property type="entry name" value="murD"/>
    <property type="match status" value="1"/>
</dbReference>
<evidence type="ECO:0000256" key="6">
    <source>
        <dbReference type="ARBA" id="ARBA00022840"/>
    </source>
</evidence>
<evidence type="ECO:0000256" key="2">
    <source>
        <dbReference type="ARBA" id="ARBA00004752"/>
    </source>
</evidence>
<dbReference type="GO" id="GO:0051301">
    <property type="term" value="P:cell division"/>
    <property type="evidence" value="ECO:0007669"/>
    <property type="project" value="UniProtKB-KW"/>
</dbReference>
<accession>A0A1F5YE74</accession>
<comment type="catalytic activity">
    <reaction evidence="7 8">
        <text>UDP-N-acetyl-alpha-D-muramoyl-L-alanine + D-glutamate + ATP = UDP-N-acetyl-alpha-D-muramoyl-L-alanyl-D-glutamate + ADP + phosphate + H(+)</text>
        <dbReference type="Rhea" id="RHEA:16429"/>
        <dbReference type="ChEBI" id="CHEBI:15378"/>
        <dbReference type="ChEBI" id="CHEBI:29986"/>
        <dbReference type="ChEBI" id="CHEBI:30616"/>
        <dbReference type="ChEBI" id="CHEBI:43474"/>
        <dbReference type="ChEBI" id="CHEBI:83898"/>
        <dbReference type="ChEBI" id="CHEBI:83900"/>
        <dbReference type="ChEBI" id="CHEBI:456216"/>
        <dbReference type="EC" id="6.3.2.9"/>
    </reaction>
</comment>
<dbReference type="InterPro" id="IPR036565">
    <property type="entry name" value="Mur-like_cat_sf"/>
</dbReference>
<evidence type="ECO:0000256" key="5">
    <source>
        <dbReference type="ARBA" id="ARBA00022741"/>
    </source>
</evidence>
<dbReference type="PANTHER" id="PTHR43692:SF1">
    <property type="entry name" value="UDP-N-ACETYLMURAMOYLALANINE--D-GLUTAMATE LIGASE"/>
    <property type="match status" value="1"/>
</dbReference>
<gene>
    <name evidence="7" type="primary">murD</name>
    <name evidence="11" type="ORF">A2Z06_00490</name>
</gene>
<proteinExistence type="inferred from homology"/>
<dbReference type="PANTHER" id="PTHR43692">
    <property type="entry name" value="UDP-N-ACETYLMURAMOYLALANINE--D-GLUTAMATE LIGASE"/>
    <property type="match status" value="1"/>
</dbReference>
<feature type="binding site" evidence="7">
    <location>
        <begin position="103"/>
        <end position="109"/>
    </location>
    <ligand>
        <name>ATP</name>
        <dbReference type="ChEBI" id="CHEBI:30616"/>
    </ligand>
</feature>
<keyword evidence="4 7" id="KW-0436">Ligase</keyword>
<feature type="domain" description="Mur ligase central" evidence="10">
    <location>
        <begin position="101"/>
        <end position="278"/>
    </location>
</feature>
<evidence type="ECO:0000256" key="1">
    <source>
        <dbReference type="ARBA" id="ARBA00004496"/>
    </source>
</evidence>
<keyword evidence="7 8" id="KW-0132">Cell division</keyword>
<protein>
    <recommendedName>
        <fullName evidence="7 8">UDP-N-acetylmuramoylalanine--D-glutamate ligase</fullName>
        <ecNumber evidence="7 8">6.3.2.9</ecNumber>
    </recommendedName>
    <alternativeName>
        <fullName evidence="7">D-glutamic acid-adding enzyme</fullName>
    </alternativeName>
    <alternativeName>
        <fullName evidence="7">UDP-N-acetylmuramoyl-L-alanyl-D-glutamate synthetase</fullName>
    </alternativeName>
</protein>
<comment type="subcellular location">
    <subcellularLocation>
        <location evidence="1 7 8">Cytoplasm</location>
    </subcellularLocation>
</comment>
<evidence type="ECO:0000256" key="8">
    <source>
        <dbReference type="RuleBase" id="RU003664"/>
    </source>
</evidence>
<dbReference type="EC" id="6.3.2.9" evidence="7 8"/>
<keyword evidence="3 7" id="KW-0963">Cytoplasm</keyword>
<feature type="domain" description="Mur ligase C-terminal" evidence="9">
    <location>
        <begin position="300"/>
        <end position="410"/>
    </location>
</feature>
<keyword evidence="7 8" id="KW-0133">Cell shape</keyword>
<dbReference type="UniPathway" id="UPA00219"/>
<dbReference type="InterPro" id="IPR004101">
    <property type="entry name" value="Mur_ligase_C"/>
</dbReference>
<comment type="function">
    <text evidence="7 8">Cell wall formation. Catalyzes the addition of glutamate to the nucleotide precursor UDP-N-acetylmuramoyl-L-alanine (UMA).</text>
</comment>
<evidence type="ECO:0000259" key="9">
    <source>
        <dbReference type="Pfam" id="PF02875"/>
    </source>
</evidence>
<keyword evidence="7 8" id="KW-0573">Peptidoglycan synthesis</keyword>
<dbReference type="GO" id="GO:0071555">
    <property type="term" value="P:cell wall organization"/>
    <property type="evidence" value="ECO:0007669"/>
    <property type="project" value="UniProtKB-KW"/>
</dbReference>
<dbReference type="Proteomes" id="UP000179034">
    <property type="component" value="Unassembled WGS sequence"/>
</dbReference>
<dbReference type="Pfam" id="PF08245">
    <property type="entry name" value="Mur_ligase_M"/>
    <property type="match status" value="1"/>
</dbReference>
<organism evidence="11 12">
    <name type="scientific">Candidatus Glassbacteria bacterium RBG_16_58_8</name>
    <dbReference type="NCBI Taxonomy" id="1817866"/>
    <lineage>
        <taxon>Bacteria</taxon>
        <taxon>Candidatus Glassiibacteriota</taxon>
    </lineage>
</organism>
<evidence type="ECO:0000256" key="3">
    <source>
        <dbReference type="ARBA" id="ARBA00022490"/>
    </source>
</evidence>
<comment type="pathway">
    <text evidence="2 7 8">Cell wall biogenesis; peptidoglycan biosynthesis.</text>
</comment>
<dbReference type="SUPFAM" id="SSF51984">
    <property type="entry name" value="MurCD N-terminal domain"/>
    <property type="match status" value="1"/>
</dbReference>
<evidence type="ECO:0000313" key="12">
    <source>
        <dbReference type="Proteomes" id="UP000179034"/>
    </source>
</evidence>
<dbReference type="Gene3D" id="3.40.1190.10">
    <property type="entry name" value="Mur-like, catalytic domain"/>
    <property type="match status" value="1"/>
</dbReference>
<evidence type="ECO:0000313" key="11">
    <source>
        <dbReference type="EMBL" id="OGF98487.1"/>
    </source>
</evidence>
<keyword evidence="5 7" id="KW-0547">Nucleotide-binding</keyword>
<evidence type="ECO:0000256" key="4">
    <source>
        <dbReference type="ARBA" id="ARBA00022598"/>
    </source>
</evidence>
<dbReference type="GO" id="GO:0005737">
    <property type="term" value="C:cytoplasm"/>
    <property type="evidence" value="ECO:0007669"/>
    <property type="project" value="UniProtKB-SubCell"/>
</dbReference>
<name>A0A1F5YE74_9BACT</name>
<dbReference type="GO" id="GO:0005524">
    <property type="term" value="F:ATP binding"/>
    <property type="evidence" value="ECO:0007669"/>
    <property type="project" value="UniProtKB-UniRule"/>
</dbReference>
<keyword evidence="7 8" id="KW-0961">Cell wall biogenesis/degradation</keyword>
<dbReference type="Gene3D" id="3.90.190.20">
    <property type="entry name" value="Mur ligase, C-terminal domain"/>
    <property type="match status" value="1"/>
</dbReference>
<dbReference type="InterPro" id="IPR005762">
    <property type="entry name" value="MurD"/>
</dbReference>
<comment type="caution">
    <text evidence="11">The sequence shown here is derived from an EMBL/GenBank/DDBJ whole genome shotgun (WGS) entry which is preliminary data.</text>
</comment>
<sequence length="440" mass="47917">MARSGTAVAKLLAEKGYRVLASDAAATEETKKAEEALKRFGVEVCIGNHPLDRFRESVFAVISPGIPEGAPPVKALERDGIPIYSEIEVGSWYATAPIVAITGTNGKSTTVEMLGLLARGAGLPCRVCGNVGTPLSAVCQEVGPDGWLIVEVSSFQLAHIRSFRPRIAAILNITPDHMDRYRDYGDYIEDKKRILMNMRGDDILVYNADDPEVRQLAETHRSARFPFSLAEREEGIFPSGNSVKRRWRGREEILFDRGDLSIIGVHNLQNAMAAAAMARLMGAHAAVIARAMRDFSGLEHRMERSGTIRGIEFINDSKATNPGSVRVALESFAGRVILIVGGKEKGLDYSSLAGEVSRRVKYLIGMGECGRRVTEEIGAEIPTKVVPGMREAVQAALRAAEAGDIVLLSPGTSSYDQYANFEERGKHFKAEVVRLAESES</sequence>
<dbReference type="InterPro" id="IPR036615">
    <property type="entry name" value="Mur_ligase_C_dom_sf"/>
</dbReference>
<dbReference type="GO" id="GO:0009252">
    <property type="term" value="P:peptidoglycan biosynthetic process"/>
    <property type="evidence" value="ECO:0007669"/>
    <property type="project" value="UniProtKB-UniRule"/>
</dbReference>
<keyword evidence="7 8" id="KW-0131">Cell cycle</keyword>
<dbReference type="GO" id="GO:0008764">
    <property type="term" value="F:UDP-N-acetylmuramoylalanine-D-glutamate ligase activity"/>
    <property type="evidence" value="ECO:0007669"/>
    <property type="project" value="UniProtKB-UniRule"/>
</dbReference>
<dbReference type="Gene3D" id="3.40.50.720">
    <property type="entry name" value="NAD(P)-binding Rossmann-like Domain"/>
    <property type="match status" value="1"/>
</dbReference>
<dbReference type="Pfam" id="PF02875">
    <property type="entry name" value="Mur_ligase_C"/>
    <property type="match status" value="1"/>
</dbReference>
<dbReference type="AlphaFoldDB" id="A0A1F5YE74"/>
<comment type="similarity">
    <text evidence="7">Belongs to the MurCDEF family.</text>
</comment>